<dbReference type="InterPro" id="IPR017468">
    <property type="entry name" value="Chain_len_reg_EpsF"/>
</dbReference>
<keyword evidence="2" id="KW-1003">Cell membrane</keyword>
<evidence type="ECO:0000256" key="6">
    <source>
        <dbReference type="SAM" id="Coils"/>
    </source>
</evidence>
<evidence type="ECO:0000256" key="4">
    <source>
        <dbReference type="ARBA" id="ARBA00022989"/>
    </source>
</evidence>
<feature type="domain" description="Tyrosine-protein kinase G-rich" evidence="10">
    <location>
        <begin position="340"/>
        <end position="417"/>
    </location>
</feature>
<reference evidence="11 12" key="1">
    <citation type="submission" date="2015-12" db="EMBL/GenBank/DDBJ databases">
        <title>Nitrous oxide reduction kinetics distinguish bacteria harboring typical versus atypical NosZ.</title>
        <authorList>
            <person name="Yoon S."/>
            <person name="Nissen S."/>
            <person name="Park D."/>
            <person name="Sanford R.A."/>
            <person name="Loeffler F.E."/>
        </authorList>
    </citation>
    <scope>NUCLEOTIDE SEQUENCE [LARGE SCALE GENOMIC DNA]</scope>
    <source>
        <strain evidence="11 12">ATCC BAA-841</strain>
    </source>
</reference>
<dbReference type="GO" id="GO:0005886">
    <property type="term" value="C:plasma membrane"/>
    <property type="evidence" value="ECO:0007669"/>
    <property type="project" value="UniProtKB-SubCell"/>
</dbReference>
<dbReference type="InterPro" id="IPR003856">
    <property type="entry name" value="LPS_length_determ_N"/>
</dbReference>
<dbReference type="AlphaFoldDB" id="A0A133XHW7"/>
<dbReference type="Pfam" id="PF13807">
    <property type="entry name" value="GNVR"/>
    <property type="match status" value="1"/>
</dbReference>
<feature type="domain" description="Polysaccharide chain length determinant N-terminal" evidence="9">
    <location>
        <begin position="4"/>
        <end position="87"/>
    </location>
</feature>
<dbReference type="GO" id="GO:0004713">
    <property type="term" value="F:protein tyrosine kinase activity"/>
    <property type="evidence" value="ECO:0007669"/>
    <property type="project" value="TreeGrafter"/>
</dbReference>
<dbReference type="PANTHER" id="PTHR32309">
    <property type="entry name" value="TYROSINE-PROTEIN KINASE"/>
    <property type="match status" value="1"/>
</dbReference>
<comment type="subcellular location">
    <subcellularLocation>
        <location evidence="1">Cell membrane</location>
        <topology evidence="1">Multi-pass membrane protein</topology>
    </subcellularLocation>
</comment>
<dbReference type="PANTHER" id="PTHR32309:SF13">
    <property type="entry name" value="FERRIC ENTEROBACTIN TRANSPORT PROTEIN FEPE"/>
    <property type="match status" value="1"/>
</dbReference>
<name>A0A133XHW7_9RHOO</name>
<feature type="coiled-coil region" evidence="6">
    <location>
        <begin position="211"/>
        <end position="340"/>
    </location>
</feature>
<keyword evidence="4 8" id="KW-1133">Transmembrane helix</keyword>
<evidence type="ECO:0000256" key="5">
    <source>
        <dbReference type="ARBA" id="ARBA00023136"/>
    </source>
</evidence>
<feature type="region of interest" description="Disordered" evidence="7">
    <location>
        <begin position="466"/>
        <end position="485"/>
    </location>
</feature>
<dbReference type="Pfam" id="PF02706">
    <property type="entry name" value="Wzz"/>
    <property type="match status" value="1"/>
</dbReference>
<organism evidence="11 12">
    <name type="scientific">Dechloromonas denitrificans</name>
    <dbReference type="NCBI Taxonomy" id="281362"/>
    <lineage>
        <taxon>Bacteria</taxon>
        <taxon>Pseudomonadati</taxon>
        <taxon>Pseudomonadota</taxon>
        <taxon>Betaproteobacteria</taxon>
        <taxon>Rhodocyclales</taxon>
        <taxon>Azonexaceae</taxon>
        <taxon>Dechloromonas</taxon>
    </lineage>
</organism>
<evidence type="ECO:0000313" key="11">
    <source>
        <dbReference type="EMBL" id="KXB30549.1"/>
    </source>
</evidence>
<keyword evidence="5 8" id="KW-0472">Membrane</keyword>
<evidence type="ECO:0000256" key="3">
    <source>
        <dbReference type="ARBA" id="ARBA00022692"/>
    </source>
</evidence>
<feature type="transmembrane region" description="Helical" evidence="8">
    <location>
        <begin position="16"/>
        <end position="35"/>
    </location>
</feature>
<accession>A0A133XHW7</accession>
<evidence type="ECO:0000256" key="2">
    <source>
        <dbReference type="ARBA" id="ARBA00022475"/>
    </source>
</evidence>
<protein>
    <submittedName>
        <fullName evidence="11">Chain-length determining protein</fullName>
    </submittedName>
</protein>
<feature type="compositionally biased region" description="Polar residues" evidence="7">
    <location>
        <begin position="474"/>
        <end position="485"/>
    </location>
</feature>
<evidence type="ECO:0000256" key="8">
    <source>
        <dbReference type="SAM" id="Phobius"/>
    </source>
</evidence>
<proteinExistence type="predicted"/>
<evidence type="ECO:0000259" key="10">
    <source>
        <dbReference type="Pfam" id="PF13807"/>
    </source>
</evidence>
<dbReference type="InterPro" id="IPR032807">
    <property type="entry name" value="GNVR"/>
</dbReference>
<dbReference type="STRING" id="281362.AT959_14580"/>
<feature type="transmembrane region" description="Helical" evidence="8">
    <location>
        <begin position="396"/>
        <end position="418"/>
    </location>
</feature>
<gene>
    <name evidence="11" type="ORF">AT959_14580</name>
</gene>
<dbReference type="NCBIfam" id="TIGR03017">
    <property type="entry name" value="EpsF"/>
    <property type="match status" value="1"/>
</dbReference>
<dbReference type="InterPro" id="IPR050445">
    <property type="entry name" value="Bact_polysacc_biosynth/exp"/>
</dbReference>
<sequence>MTFQQFLLILWARRKLALSVFGVTVMTTLLVSLILPKEYTATTSLVIDVKSPDPIAGMVMQGMMAPGYMATQMDIINSDRVATRVVKLLGIDKNAEAIETWQDDGDGKGTIEGFYATLLQKKLDIKPSRESNVINVNFSAKDPQFAAAVANAFAQAYIDTSIELRVEPARQYSAWFEERQKGLRTALEKSQARLSAYQQDKGIVITDERIMDNETGRLNELTAQLAAAQAQKADASSRQKSGTSELSLEVLQNPLIQNLKSEIARSESKLAELNSNLGKNHPQVQQLEAQIQGQRQQLREEIARISGGAAVANKFGAVKQEELKAAIEEQKKRVLEIKSQRDELSVLVNDVETARRAYEAVGQRMTQSNLEGQSQQTNVLVLSPATEPVRHSRPKIFLNVLVSIFLGGMLGVGAALVLELGQRRIRSAEDLRLALDLPVLAELDSTLPPAARKSWRFWQKMPVDRAPKEVPLRDSNQQQPAVSEA</sequence>
<dbReference type="Proteomes" id="UP000070186">
    <property type="component" value="Unassembled WGS sequence"/>
</dbReference>
<keyword evidence="12" id="KW-1185">Reference proteome</keyword>
<dbReference type="RefSeq" id="WP_066884280.1">
    <property type="nucleotide sequence ID" value="NZ_LODL01000021.1"/>
</dbReference>
<keyword evidence="6" id="KW-0175">Coiled coil</keyword>
<comment type="caution">
    <text evidence="11">The sequence shown here is derived from an EMBL/GenBank/DDBJ whole genome shotgun (WGS) entry which is preliminary data.</text>
</comment>
<evidence type="ECO:0000259" key="9">
    <source>
        <dbReference type="Pfam" id="PF02706"/>
    </source>
</evidence>
<evidence type="ECO:0000256" key="7">
    <source>
        <dbReference type="SAM" id="MobiDB-lite"/>
    </source>
</evidence>
<keyword evidence="3 8" id="KW-0812">Transmembrane</keyword>
<dbReference type="EMBL" id="LODL01000021">
    <property type="protein sequence ID" value="KXB30549.1"/>
    <property type="molecule type" value="Genomic_DNA"/>
</dbReference>
<evidence type="ECO:0000313" key="12">
    <source>
        <dbReference type="Proteomes" id="UP000070186"/>
    </source>
</evidence>
<evidence type="ECO:0000256" key="1">
    <source>
        <dbReference type="ARBA" id="ARBA00004651"/>
    </source>
</evidence>